<proteinExistence type="predicted"/>
<dbReference type="KEGG" id="vg:26635274"/>
<keyword evidence="2" id="KW-1185">Reference proteome</keyword>
<dbReference type="GeneID" id="26635274"/>
<evidence type="ECO:0000313" key="2">
    <source>
        <dbReference type="Proteomes" id="UP000202993"/>
    </source>
</evidence>
<sequence length="83" mass="9712">MVKFKKYGFLANESAKTGRLITIANWVKYQSNDEEVAKQAAKRWQRGGKEVATNKNVKNVENIDQKNVPEMALFYCNIYRRRI</sequence>
<dbReference type="EMBL" id="KR905070">
    <property type="protein sequence ID" value="ALJ97927.1"/>
    <property type="molecule type" value="Genomic_DNA"/>
</dbReference>
<accession>A0A0P0IK17</accession>
<name>A0A0P0IK17_9CAUD</name>
<dbReference type="Proteomes" id="UP000202993">
    <property type="component" value="Segment"/>
</dbReference>
<evidence type="ECO:0000313" key="1">
    <source>
        <dbReference type="EMBL" id="ALJ97927.1"/>
    </source>
</evidence>
<dbReference type="RefSeq" id="YP_009208871.1">
    <property type="nucleotide sequence ID" value="NC_028911.1"/>
</dbReference>
<organism evidence="1 2">
    <name type="scientific">Lactobacillus phage iLp1308</name>
    <dbReference type="NCBI Taxonomy" id="1739611"/>
    <lineage>
        <taxon>Viruses</taxon>
        <taxon>Duplodnaviria</taxon>
        <taxon>Heunggongvirae</taxon>
        <taxon>Uroviricota</taxon>
        <taxon>Caudoviricetes</taxon>
        <taxon>Colunavirus</taxon>
        <taxon>Colunavirus iLp1308</taxon>
    </lineage>
</organism>
<gene>
    <name evidence="1" type="ORF">iLP1308_35</name>
</gene>
<reference evidence="1 2" key="1">
    <citation type="journal article" date="2016" name="Appl. Environ. Microbiol.">
        <title>Genomic Diversity of Phages Infecting Probiotic Strains of Lactobacillus paracasei.</title>
        <authorList>
            <person name="Mercanti D.J."/>
            <person name="Rousseau G.M."/>
            <person name="Capra M.L."/>
            <person name="Quiberoni A."/>
            <person name="Tremblay D.M."/>
            <person name="Labrie S.J."/>
            <person name="Moineau S."/>
        </authorList>
    </citation>
    <scope>NUCLEOTIDE SEQUENCE [LARGE SCALE GENOMIC DNA]</scope>
</reference>
<protein>
    <submittedName>
        <fullName evidence="1">Regulatory protein</fullName>
    </submittedName>
</protein>